<dbReference type="EMBL" id="BEXD01003369">
    <property type="protein sequence ID" value="GBC01018.1"/>
    <property type="molecule type" value="Genomic_DNA"/>
</dbReference>
<name>A0A2Z6REG1_9GLOM</name>
<evidence type="ECO:0000259" key="3">
    <source>
        <dbReference type="PROSITE" id="PS50158"/>
    </source>
</evidence>
<dbReference type="InterPro" id="IPR021109">
    <property type="entry name" value="Peptidase_aspartic_dom_sf"/>
</dbReference>
<evidence type="ECO:0000256" key="2">
    <source>
        <dbReference type="SAM" id="MobiDB-lite"/>
    </source>
</evidence>
<evidence type="ECO:0000313" key="5">
    <source>
        <dbReference type="Proteomes" id="UP000247702"/>
    </source>
</evidence>
<dbReference type="PROSITE" id="PS50158">
    <property type="entry name" value="ZF_CCHC"/>
    <property type="match status" value="1"/>
</dbReference>
<accession>A0A2Z6REG1</accession>
<keyword evidence="1" id="KW-0479">Metal-binding</keyword>
<sequence>MQGDMSVEQFSARIKKVGKLAEMTPEQQREQFIRGLNPINQYNIRMMAKFYDTQNNITKALAEAEKYTLSQMNAPSSIPVFLAANPYVDTNRSGGGMTKNEIEDLIKTTMASSQPQQNTDLQAIAKSFQETISRTSKTLDNSKKLVNKRAEDHAIMRFLKDIARVRANEGLDEDYDYDPVDDITDSMAGMTLNSATINAIKSAVRSAVKKCTKCGRFGHTSRKCSVKKKRKSKKSKESKVNLAIKPDSDSSSNDTSSSDSSDSDTSSSDSSNSDDSSLIASKQIVPIQEKIVSQNNVSSSSKDSDESSLEEESLDGPMEIDFVQKKEPKTSVVTVECKIKRLKIPAMTLDSRAEPPIITKNIVDRVKAKIDKSEKHDFSGVATVPIESIGVTRNLPIALAPGLTIHEDFIVVDYHNQLLKKYKCAMDWDTNKLKISLNGKDYIILVTMHKVKNKLEVNCANVTPECDNSMVPDKNSQDLEINEYCERLQTCYDDLLRE</sequence>
<dbReference type="GO" id="GO:0003676">
    <property type="term" value="F:nucleic acid binding"/>
    <property type="evidence" value="ECO:0007669"/>
    <property type="project" value="InterPro"/>
</dbReference>
<dbReference type="Gene3D" id="2.40.70.10">
    <property type="entry name" value="Acid Proteases"/>
    <property type="match status" value="1"/>
</dbReference>
<keyword evidence="1" id="KW-0863">Zinc-finger</keyword>
<reference evidence="4 5" key="1">
    <citation type="submission" date="2017-11" db="EMBL/GenBank/DDBJ databases">
        <title>The genome of Rhizophagus clarus HR1 reveals common genetic basis of auxotrophy among arbuscular mycorrhizal fungi.</title>
        <authorList>
            <person name="Kobayashi Y."/>
        </authorList>
    </citation>
    <scope>NUCLEOTIDE SEQUENCE [LARGE SCALE GENOMIC DNA]</scope>
    <source>
        <strain evidence="4 5">HR1</strain>
    </source>
</reference>
<protein>
    <recommendedName>
        <fullName evidence="3">CCHC-type domain-containing protein</fullName>
    </recommendedName>
</protein>
<feature type="region of interest" description="Disordered" evidence="2">
    <location>
        <begin position="225"/>
        <end position="277"/>
    </location>
</feature>
<dbReference type="AlphaFoldDB" id="A0A2Z6REG1"/>
<keyword evidence="5" id="KW-1185">Reference proteome</keyword>
<dbReference type="Proteomes" id="UP000247702">
    <property type="component" value="Unassembled WGS sequence"/>
</dbReference>
<feature type="region of interest" description="Disordered" evidence="2">
    <location>
        <begin position="290"/>
        <end position="321"/>
    </location>
</feature>
<evidence type="ECO:0000313" key="4">
    <source>
        <dbReference type="EMBL" id="GBC01018.1"/>
    </source>
</evidence>
<dbReference type="InterPro" id="IPR001878">
    <property type="entry name" value="Znf_CCHC"/>
</dbReference>
<proteinExistence type="predicted"/>
<dbReference type="GO" id="GO:0008270">
    <property type="term" value="F:zinc ion binding"/>
    <property type="evidence" value="ECO:0007669"/>
    <property type="project" value="UniProtKB-KW"/>
</dbReference>
<evidence type="ECO:0000256" key="1">
    <source>
        <dbReference type="PROSITE-ProRule" id="PRU00047"/>
    </source>
</evidence>
<feature type="domain" description="CCHC-type" evidence="3">
    <location>
        <begin position="210"/>
        <end position="224"/>
    </location>
</feature>
<organism evidence="4 5">
    <name type="scientific">Rhizophagus clarus</name>
    <dbReference type="NCBI Taxonomy" id="94130"/>
    <lineage>
        <taxon>Eukaryota</taxon>
        <taxon>Fungi</taxon>
        <taxon>Fungi incertae sedis</taxon>
        <taxon>Mucoromycota</taxon>
        <taxon>Glomeromycotina</taxon>
        <taxon>Glomeromycetes</taxon>
        <taxon>Glomerales</taxon>
        <taxon>Glomeraceae</taxon>
        <taxon>Rhizophagus</taxon>
    </lineage>
</organism>
<comment type="caution">
    <text evidence="4">The sequence shown here is derived from an EMBL/GenBank/DDBJ whole genome shotgun (WGS) entry which is preliminary data.</text>
</comment>
<gene>
    <name evidence="4" type="ORF">RclHR1_04030013</name>
</gene>
<keyword evidence="1" id="KW-0862">Zinc</keyword>
<feature type="compositionally biased region" description="Basic residues" evidence="2">
    <location>
        <begin position="225"/>
        <end position="236"/>
    </location>
</feature>
<feature type="compositionally biased region" description="Low complexity" evidence="2">
    <location>
        <begin position="249"/>
        <end position="277"/>
    </location>
</feature>